<gene>
    <name evidence="1" type="ORF">BED47_00615</name>
</gene>
<keyword evidence="2" id="KW-1185">Reference proteome</keyword>
<organism evidence="1 2">
    <name type="scientific">Gottfriedia luciferensis</name>
    <dbReference type="NCBI Taxonomy" id="178774"/>
    <lineage>
        <taxon>Bacteria</taxon>
        <taxon>Bacillati</taxon>
        <taxon>Bacillota</taxon>
        <taxon>Bacilli</taxon>
        <taxon>Bacillales</taxon>
        <taxon>Bacillaceae</taxon>
        <taxon>Gottfriedia</taxon>
    </lineage>
</organism>
<proteinExistence type="predicted"/>
<comment type="caution">
    <text evidence="1">The sequence shown here is derived from an EMBL/GenBank/DDBJ whole genome shotgun (WGS) entry which is preliminary data.</text>
</comment>
<dbReference type="RefSeq" id="WP_069031895.1">
    <property type="nucleotide sequence ID" value="NZ_MDKC01000001.1"/>
</dbReference>
<dbReference type="InterPro" id="IPR019658">
    <property type="entry name" value="DUF2515"/>
</dbReference>
<protein>
    <recommendedName>
        <fullName evidence="3">DUF2515 domain-containing protein</fullName>
    </recommendedName>
</protein>
<reference evidence="1 2" key="1">
    <citation type="submission" date="2016-07" db="EMBL/GenBank/DDBJ databases">
        <authorList>
            <person name="Townsley L."/>
            <person name="Shank E.A."/>
        </authorList>
    </citation>
    <scope>NUCLEOTIDE SEQUENCE [LARGE SCALE GENOMIC DNA]</scope>
    <source>
        <strain evidence="1 2">CH01</strain>
    </source>
</reference>
<evidence type="ECO:0000313" key="1">
    <source>
        <dbReference type="EMBL" id="ODG93708.1"/>
    </source>
</evidence>
<dbReference type="Proteomes" id="UP000094580">
    <property type="component" value="Unassembled WGS sequence"/>
</dbReference>
<evidence type="ECO:0000313" key="2">
    <source>
        <dbReference type="Proteomes" id="UP000094580"/>
    </source>
</evidence>
<accession>A0ABX3A338</accession>
<evidence type="ECO:0008006" key="3">
    <source>
        <dbReference type="Google" id="ProtNLM"/>
    </source>
</evidence>
<sequence length="335" mass="40088">MNANHESWKGFIKKRREAQNLSQEEAKLIDLIKKETVKYNADNISRTIAYQEYFLRQSEIEWSFLASMVSRNAGYNMTDLENELFVNGLSVKQRKQLFMTYERANWIIFLDAFPQLLLFEYSRVKNKPLFYLLKYFSVSSFMEIEWEKYWTDRDKKRLVYSLIINEQNMIERPVIQNKFFKSEVFNSLAFKLQEQLKLSYVIFPTRNGELYGLGVYQFEDLTKRIQIGKRLYSILFHEDLHNEFIDFAKHTIHTGSRNDYEGLVGITSSNNPKLRDVYPIIPHTRTIEDDWYTNSKILNEWYEYEEVINGDSFKQSFLIKQELLGSLLKLKSIFQ</sequence>
<dbReference type="EMBL" id="MDKC01000001">
    <property type="protein sequence ID" value="ODG93708.1"/>
    <property type="molecule type" value="Genomic_DNA"/>
</dbReference>
<name>A0ABX3A338_9BACI</name>
<dbReference type="Pfam" id="PF10720">
    <property type="entry name" value="DUF2515"/>
    <property type="match status" value="1"/>
</dbReference>